<protein>
    <submittedName>
        <fullName evidence="3">PilN domain-containing protein</fullName>
    </submittedName>
</protein>
<keyword evidence="1" id="KW-0175">Coiled coil</keyword>
<name>A0ABX7G4L8_9GAMM</name>
<keyword evidence="2" id="KW-0812">Transmembrane</keyword>
<keyword evidence="2" id="KW-0472">Membrane</keyword>
<keyword evidence="2" id="KW-1133">Transmembrane helix</keyword>
<evidence type="ECO:0000256" key="2">
    <source>
        <dbReference type="SAM" id="Phobius"/>
    </source>
</evidence>
<dbReference type="InterPro" id="IPR007813">
    <property type="entry name" value="PilN"/>
</dbReference>
<gene>
    <name evidence="3" type="ORF">JQC75_02150</name>
</gene>
<dbReference type="EMBL" id="CP069213">
    <property type="protein sequence ID" value="QRH02251.1"/>
    <property type="molecule type" value="Genomic_DNA"/>
</dbReference>
<evidence type="ECO:0000313" key="3">
    <source>
        <dbReference type="EMBL" id="QRH02251.1"/>
    </source>
</evidence>
<dbReference type="Proteomes" id="UP000596252">
    <property type="component" value="Chromosome"/>
</dbReference>
<dbReference type="RefSeq" id="WP_203325869.1">
    <property type="nucleotide sequence ID" value="NZ_CP069213.1"/>
</dbReference>
<evidence type="ECO:0000256" key="1">
    <source>
        <dbReference type="SAM" id="Coils"/>
    </source>
</evidence>
<evidence type="ECO:0000313" key="4">
    <source>
        <dbReference type="Proteomes" id="UP000596252"/>
    </source>
</evidence>
<proteinExistence type="predicted"/>
<accession>A0ABX7G4L8</accession>
<reference evidence="3 4" key="1">
    <citation type="journal article" date="2012" name="Antonie Van Leeuwenhoek">
        <title>Shewanella litorisediminis sp. nov., a gammaproteobacterium isolated from a tidal flat sediment.</title>
        <authorList>
            <person name="Lee M.H."/>
            <person name="Yoon J.H."/>
        </authorList>
    </citation>
    <scope>NUCLEOTIDE SEQUENCE [LARGE SCALE GENOMIC DNA]</scope>
    <source>
        <strain evidence="3 4">SMK1-12</strain>
    </source>
</reference>
<sequence length="201" mass="22086">MNKTRINLYDESLLPTRQRLNFKRLSQSVIAVLGVLLLAGVALGWQLSTVKAELNSARAESERLGQQKQQLEAQLANHKADATLVAEVTELKDFLALKRQLLSELGNQQRFASGGYGSLMTDLASAADGNVWLERILVAEGELRFEGSAKAPTSVPLWVERLKHTQTLQGKQFATMTMARDEGAPLGFILTSGALREELKP</sequence>
<organism evidence="3 4">
    <name type="scientific">Shewanella litorisediminis</name>
    <dbReference type="NCBI Taxonomy" id="1173586"/>
    <lineage>
        <taxon>Bacteria</taxon>
        <taxon>Pseudomonadati</taxon>
        <taxon>Pseudomonadota</taxon>
        <taxon>Gammaproteobacteria</taxon>
        <taxon>Alteromonadales</taxon>
        <taxon>Shewanellaceae</taxon>
        <taxon>Shewanella</taxon>
    </lineage>
</organism>
<dbReference type="Pfam" id="PF05137">
    <property type="entry name" value="PilN"/>
    <property type="match status" value="1"/>
</dbReference>
<feature type="transmembrane region" description="Helical" evidence="2">
    <location>
        <begin position="25"/>
        <end position="45"/>
    </location>
</feature>
<feature type="coiled-coil region" evidence="1">
    <location>
        <begin position="47"/>
        <end position="81"/>
    </location>
</feature>
<keyword evidence="4" id="KW-1185">Reference proteome</keyword>